<accession>I5B2T4</accession>
<dbReference type="AlphaFoldDB" id="I5B2T4"/>
<dbReference type="STRING" id="879212.DespoDRAFT_01891"/>
<dbReference type="HOGENOM" id="CLU_149290_2_0_7"/>
<proteinExistence type="predicted"/>
<dbReference type="Proteomes" id="UP000005778">
    <property type="component" value="Chromosome"/>
</dbReference>
<dbReference type="eggNOG" id="COG2929">
    <property type="taxonomic scope" value="Bacteria"/>
</dbReference>
<dbReference type="EMBL" id="CM001488">
    <property type="protein sequence ID" value="EIM63797.1"/>
    <property type="molecule type" value="Genomic_DNA"/>
</dbReference>
<evidence type="ECO:0000313" key="1">
    <source>
        <dbReference type="EMBL" id="EIM63797.1"/>
    </source>
</evidence>
<dbReference type="InterPro" id="IPR007460">
    <property type="entry name" value="BrnT_toxin"/>
</dbReference>
<gene>
    <name evidence="1" type="ORF">DespoDRAFT_01891</name>
</gene>
<reference evidence="1 2" key="2">
    <citation type="submission" date="2012-02" db="EMBL/GenBank/DDBJ databases">
        <title>Improved High-Quality Draft sequence of Desulfobacter postgatei 2ac9.</title>
        <authorList>
            <consortium name="US DOE Joint Genome Institute"/>
            <person name="Lucas S."/>
            <person name="Han J."/>
            <person name="Lapidus A."/>
            <person name="Cheng J.-F."/>
            <person name="Goodwin L."/>
            <person name="Pitluck S."/>
            <person name="Peters L."/>
            <person name="Ovchinnikova G."/>
            <person name="Held B."/>
            <person name="Detter J.C."/>
            <person name="Han C."/>
            <person name="Tapia R."/>
            <person name="Land M."/>
            <person name="Hauser L."/>
            <person name="Kyrpides N."/>
            <person name="Ivanova N."/>
            <person name="Pagani I."/>
            <person name="Orellana R."/>
            <person name="Lovley D."/>
            <person name="Woyke T."/>
        </authorList>
    </citation>
    <scope>NUCLEOTIDE SEQUENCE [LARGE SCALE GENOMIC DNA]</scope>
    <source>
        <strain evidence="1 2">2ac9</strain>
    </source>
</reference>
<name>I5B2T4_9BACT</name>
<dbReference type="Gene3D" id="3.10.450.530">
    <property type="entry name" value="Ribonuclease toxin, BrnT, of type II toxin-antitoxin system"/>
    <property type="match status" value="1"/>
</dbReference>
<dbReference type="Pfam" id="PF04365">
    <property type="entry name" value="BrnT_toxin"/>
    <property type="match status" value="1"/>
</dbReference>
<organism evidence="1 2">
    <name type="scientific">Desulfobacter postgatei 2ac9</name>
    <dbReference type="NCBI Taxonomy" id="879212"/>
    <lineage>
        <taxon>Bacteria</taxon>
        <taxon>Pseudomonadati</taxon>
        <taxon>Thermodesulfobacteriota</taxon>
        <taxon>Desulfobacteria</taxon>
        <taxon>Desulfobacterales</taxon>
        <taxon>Desulfobacteraceae</taxon>
        <taxon>Desulfobacter</taxon>
    </lineage>
</organism>
<reference evidence="1 2" key="1">
    <citation type="submission" date="2011-09" db="EMBL/GenBank/DDBJ databases">
        <authorList>
            <consortium name="US DOE Joint Genome Institute (JGI-PGF)"/>
            <person name="Lucas S."/>
            <person name="Han J."/>
            <person name="Lapidus A."/>
            <person name="Cheng J.-F."/>
            <person name="Goodwin L."/>
            <person name="Pitluck S."/>
            <person name="Peters L."/>
            <person name="Land M.L."/>
            <person name="Hauser L."/>
            <person name="Orellana R."/>
            <person name="Lovley D."/>
            <person name="Woyke T.J."/>
        </authorList>
    </citation>
    <scope>NUCLEOTIDE SEQUENCE [LARGE SCALE GENOMIC DNA]</scope>
    <source>
        <strain evidence="1 2">2ac9</strain>
    </source>
</reference>
<evidence type="ECO:0008006" key="3">
    <source>
        <dbReference type="Google" id="ProtNLM"/>
    </source>
</evidence>
<evidence type="ECO:0000313" key="2">
    <source>
        <dbReference type="Proteomes" id="UP000005778"/>
    </source>
</evidence>
<keyword evidence="2" id="KW-1185">Reference proteome</keyword>
<dbReference type="OrthoDB" id="9798158at2"/>
<dbReference type="RefSeq" id="WP_004073099.1">
    <property type="nucleotide sequence ID" value="NZ_CM001488.1"/>
</dbReference>
<dbReference type="InterPro" id="IPR038573">
    <property type="entry name" value="BrnT_sf"/>
</dbReference>
<protein>
    <recommendedName>
        <fullName evidence="3">BrnT family toxin</fullName>
    </recommendedName>
</protein>
<sequence length="89" mass="10315">MNYQWDNNKAKSNLIAHGVDFADAVGIFEDLNALTIDDPHPYEQRFITIGLDFLSRVLVVSYTWRNNSIRIISARKATKNERRQYEVGL</sequence>